<evidence type="ECO:0000313" key="8">
    <source>
        <dbReference type="EMBL" id="OWZ03761.1"/>
    </source>
</evidence>
<dbReference type="InterPro" id="IPR050951">
    <property type="entry name" value="Retrovirus_Pol_polyprotein"/>
</dbReference>
<keyword evidence="2" id="KW-0548">Nucleotidyltransferase</keyword>
<protein>
    <recommendedName>
        <fullName evidence="7">Reverse transcriptase RNase H-like domain-containing protein</fullName>
    </recommendedName>
</protein>
<gene>
    <name evidence="8" type="ORF">PHMEG_00024452</name>
</gene>
<evidence type="ECO:0000256" key="2">
    <source>
        <dbReference type="ARBA" id="ARBA00022695"/>
    </source>
</evidence>
<dbReference type="PANTHER" id="PTHR37984:SF5">
    <property type="entry name" value="PROTEIN NYNRIN-LIKE"/>
    <property type="match status" value="1"/>
</dbReference>
<dbReference type="InterPro" id="IPR043502">
    <property type="entry name" value="DNA/RNA_pol_sf"/>
</dbReference>
<keyword evidence="5" id="KW-0378">Hydrolase</keyword>
<dbReference type="Proteomes" id="UP000198211">
    <property type="component" value="Unassembled WGS sequence"/>
</dbReference>
<evidence type="ECO:0000256" key="1">
    <source>
        <dbReference type="ARBA" id="ARBA00022679"/>
    </source>
</evidence>
<accession>A0A225VE24</accession>
<keyword evidence="4" id="KW-0255">Endonuclease</keyword>
<keyword evidence="3" id="KW-0540">Nuclease</keyword>
<keyword evidence="6" id="KW-0695">RNA-directed DNA polymerase</keyword>
<evidence type="ECO:0000256" key="4">
    <source>
        <dbReference type="ARBA" id="ARBA00022759"/>
    </source>
</evidence>
<dbReference type="GO" id="GO:0004519">
    <property type="term" value="F:endonuclease activity"/>
    <property type="evidence" value="ECO:0007669"/>
    <property type="project" value="UniProtKB-KW"/>
</dbReference>
<keyword evidence="1" id="KW-0808">Transferase</keyword>
<keyword evidence="9" id="KW-1185">Reference proteome</keyword>
<dbReference type="AlphaFoldDB" id="A0A225VE24"/>
<feature type="domain" description="Reverse transcriptase RNase H-like" evidence="7">
    <location>
        <begin position="1"/>
        <end position="108"/>
    </location>
</feature>
<reference evidence="9" key="1">
    <citation type="submission" date="2017-03" db="EMBL/GenBank/DDBJ databases">
        <title>Phytopthora megakarya and P. palmivora, two closely related causual agents of cacao black pod achieved similar genome size and gene model numbers by different mechanisms.</title>
        <authorList>
            <person name="Ali S."/>
            <person name="Shao J."/>
            <person name="Larry D.J."/>
            <person name="Kronmiller B."/>
            <person name="Shen D."/>
            <person name="Strem M.D."/>
            <person name="Melnick R.L."/>
            <person name="Guiltinan M.J."/>
            <person name="Tyler B.M."/>
            <person name="Meinhardt L.W."/>
            <person name="Bailey B.A."/>
        </authorList>
    </citation>
    <scope>NUCLEOTIDE SEQUENCE [LARGE SCALE GENOMIC DNA]</scope>
    <source>
        <strain evidence="9">zdho120</strain>
    </source>
</reference>
<organism evidence="8 9">
    <name type="scientific">Phytophthora megakarya</name>
    <dbReference type="NCBI Taxonomy" id="4795"/>
    <lineage>
        <taxon>Eukaryota</taxon>
        <taxon>Sar</taxon>
        <taxon>Stramenopiles</taxon>
        <taxon>Oomycota</taxon>
        <taxon>Peronosporomycetes</taxon>
        <taxon>Peronosporales</taxon>
        <taxon>Peronosporaceae</taxon>
        <taxon>Phytophthora</taxon>
    </lineage>
</organism>
<dbReference type="PANTHER" id="PTHR37984">
    <property type="entry name" value="PROTEIN CBG26694"/>
    <property type="match status" value="1"/>
</dbReference>
<dbReference type="SUPFAM" id="SSF56672">
    <property type="entry name" value="DNA/RNA polymerases"/>
    <property type="match status" value="1"/>
</dbReference>
<dbReference type="InterPro" id="IPR041373">
    <property type="entry name" value="RT_RNaseH"/>
</dbReference>
<dbReference type="GO" id="GO:0016787">
    <property type="term" value="F:hydrolase activity"/>
    <property type="evidence" value="ECO:0007669"/>
    <property type="project" value="UniProtKB-KW"/>
</dbReference>
<evidence type="ECO:0000256" key="5">
    <source>
        <dbReference type="ARBA" id="ARBA00022801"/>
    </source>
</evidence>
<dbReference type="Pfam" id="PF17917">
    <property type="entry name" value="RT_RNaseH"/>
    <property type="match status" value="1"/>
</dbReference>
<proteinExistence type="predicted"/>
<comment type="caution">
    <text evidence="8">The sequence shown here is derived from an EMBL/GenBank/DDBJ whole genome shotgun (WGS) entry which is preliminary data.</text>
</comment>
<sequence length="305" mass="34371">TDASDTGFAVVVTQVRAFNAKTDVSTQQHKLLTCLSGTFRGAQLNWTVNVKGTYPIVVVCDKLNYLLLRARPFRLFCDHRNLIHVFAPHTSVKKHIRGKLLRWALKLMSNRYGIEHVDGTFNVSADMLSRWAGQPRNTVRLKRFTRSSEKSKKAPTKPNISSILRPLDDEGFVWPSMEEIVAAQSKHQAPLGAVKGSDNALRLNSRLWIPKACVDLTRRLCVIAHCGAQGHRGERGMVNHLRGLFHTADIHRVIHAFVSGCLLCPYVKGGRIVRRPWGETIECDQRNGVLHWDFIFVGESFGDDK</sequence>
<evidence type="ECO:0000313" key="9">
    <source>
        <dbReference type="Proteomes" id="UP000198211"/>
    </source>
</evidence>
<dbReference type="EMBL" id="NBNE01005343">
    <property type="protein sequence ID" value="OWZ03761.1"/>
    <property type="molecule type" value="Genomic_DNA"/>
</dbReference>
<evidence type="ECO:0000256" key="3">
    <source>
        <dbReference type="ARBA" id="ARBA00022722"/>
    </source>
</evidence>
<evidence type="ECO:0000256" key="6">
    <source>
        <dbReference type="ARBA" id="ARBA00022918"/>
    </source>
</evidence>
<name>A0A225VE24_9STRA</name>
<evidence type="ECO:0000259" key="7">
    <source>
        <dbReference type="Pfam" id="PF17917"/>
    </source>
</evidence>
<feature type="non-terminal residue" evidence="8">
    <location>
        <position position="1"/>
    </location>
</feature>
<dbReference type="OrthoDB" id="79511at2759"/>
<dbReference type="GO" id="GO:0003964">
    <property type="term" value="F:RNA-directed DNA polymerase activity"/>
    <property type="evidence" value="ECO:0007669"/>
    <property type="project" value="UniProtKB-KW"/>
</dbReference>